<evidence type="ECO:0000313" key="2">
    <source>
        <dbReference type="Proteomes" id="UP000466848"/>
    </source>
</evidence>
<proteinExistence type="predicted"/>
<protein>
    <submittedName>
        <fullName evidence="1">Uncharacterized protein</fullName>
    </submittedName>
</protein>
<accession>A0A858BST6</accession>
<dbReference type="Proteomes" id="UP000466848">
    <property type="component" value="Chromosome"/>
</dbReference>
<dbReference type="KEGG" id="abut:Ami103574_04570"/>
<dbReference type="AlphaFoldDB" id="A0A858BST6"/>
<name>A0A858BST6_9FIRM</name>
<dbReference type="EMBL" id="CP048649">
    <property type="protein sequence ID" value="QIB68637.1"/>
    <property type="molecule type" value="Genomic_DNA"/>
</dbReference>
<gene>
    <name evidence="1" type="ORF">Ami103574_04570</name>
</gene>
<sequence length="63" mass="7142">MKEKKTDKSAGDKAAAFAKNQLLGSTKYVHRRDLLNALLKEDKTYTLEQVDGLIQKFMEGKVK</sequence>
<reference evidence="1 2" key="1">
    <citation type="submission" date="2020-02" db="EMBL/GenBank/DDBJ databases">
        <authorList>
            <person name="Kim Y.B."/>
            <person name="Roh S.W."/>
        </authorList>
    </citation>
    <scope>NUCLEOTIDE SEQUENCE [LARGE SCALE GENOMIC DNA]</scope>
    <source>
        <strain evidence="1 2">DSM 103574</strain>
    </source>
</reference>
<organism evidence="1 2">
    <name type="scientific">Aminipila butyrica</name>
    <dbReference type="NCBI Taxonomy" id="433296"/>
    <lineage>
        <taxon>Bacteria</taxon>
        <taxon>Bacillati</taxon>
        <taxon>Bacillota</taxon>
        <taxon>Clostridia</taxon>
        <taxon>Peptostreptococcales</taxon>
        <taxon>Anaerovoracaceae</taxon>
        <taxon>Aminipila</taxon>
    </lineage>
</organism>
<dbReference type="RefSeq" id="WP_163065500.1">
    <property type="nucleotide sequence ID" value="NZ_CP048649.1"/>
</dbReference>
<evidence type="ECO:0000313" key="1">
    <source>
        <dbReference type="EMBL" id="QIB68637.1"/>
    </source>
</evidence>
<keyword evidence="2" id="KW-1185">Reference proteome</keyword>